<proteinExistence type="predicted"/>
<comment type="caution">
    <text evidence="1">The sequence shown here is derived from an EMBL/GenBank/DDBJ whole genome shotgun (WGS) entry which is preliminary data.</text>
</comment>
<reference evidence="1 2" key="1">
    <citation type="journal article" date="2023" name="G3 (Bethesda)">
        <title>A chromosome-length genome assembly and annotation of blackberry (Rubus argutus, cv. 'Hillquist').</title>
        <authorList>
            <person name="Bruna T."/>
            <person name="Aryal R."/>
            <person name="Dudchenko O."/>
            <person name="Sargent D.J."/>
            <person name="Mead D."/>
            <person name="Buti M."/>
            <person name="Cavallini A."/>
            <person name="Hytonen T."/>
            <person name="Andres J."/>
            <person name="Pham M."/>
            <person name="Weisz D."/>
            <person name="Mascagni F."/>
            <person name="Usai G."/>
            <person name="Natali L."/>
            <person name="Bassil N."/>
            <person name="Fernandez G.E."/>
            <person name="Lomsadze A."/>
            <person name="Armour M."/>
            <person name="Olukolu B."/>
            <person name="Poorten T."/>
            <person name="Britton C."/>
            <person name="Davik J."/>
            <person name="Ashrafi H."/>
            <person name="Aiden E.L."/>
            <person name="Borodovsky M."/>
            <person name="Worthington M."/>
        </authorList>
    </citation>
    <scope>NUCLEOTIDE SEQUENCE [LARGE SCALE GENOMIC DNA]</scope>
    <source>
        <strain evidence="1">PI 553951</strain>
    </source>
</reference>
<name>A0AAW1VYF1_RUBAR</name>
<organism evidence="1 2">
    <name type="scientific">Rubus argutus</name>
    <name type="common">Southern blackberry</name>
    <dbReference type="NCBI Taxonomy" id="59490"/>
    <lineage>
        <taxon>Eukaryota</taxon>
        <taxon>Viridiplantae</taxon>
        <taxon>Streptophyta</taxon>
        <taxon>Embryophyta</taxon>
        <taxon>Tracheophyta</taxon>
        <taxon>Spermatophyta</taxon>
        <taxon>Magnoliopsida</taxon>
        <taxon>eudicotyledons</taxon>
        <taxon>Gunneridae</taxon>
        <taxon>Pentapetalae</taxon>
        <taxon>rosids</taxon>
        <taxon>fabids</taxon>
        <taxon>Rosales</taxon>
        <taxon>Rosaceae</taxon>
        <taxon>Rosoideae</taxon>
        <taxon>Rosoideae incertae sedis</taxon>
        <taxon>Rubus</taxon>
    </lineage>
</organism>
<dbReference type="EMBL" id="JBEDUW010000007">
    <property type="protein sequence ID" value="KAK9913112.1"/>
    <property type="molecule type" value="Genomic_DNA"/>
</dbReference>
<dbReference type="Proteomes" id="UP001457282">
    <property type="component" value="Unassembled WGS sequence"/>
</dbReference>
<protein>
    <submittedName>
        <fullName evidence="1">Uncharacterized protein</fullName>
    </submittedName>
</protein>
<gene>
    <name evidence="1" type="ORF">M0R45_036937</name>
</gene>
<evidence type="ECO:0000313" key="1">
    <source>
        <dbReference type="EMBL" id="KAK9913112.1"/>
    </source>
</evidence>
<evidence type="ECO:0000313" key="2">
    <source>
        <dbReference type="Proteomes" id="UP001457282"/>
    </source>
</evidence>
<keyword evidence="2" id="KW-1185">Reference proteome</keyword>
<dbReference type="AlphaFoldDB" id="A0AAW1VYF1"/>
<sequence>MRSEPSNTEALLIGQRSANKRPLCCPQDSSPPHYVRSLTFTPSVFVFEHFSVELKAETLAAINRCSSPSRSVCFIPEVDYTNGVVFVISRSDSL</sequence>
<accession>A0AAW1VYF1</accession>